<evidence type="ECO:0000256" key="5">
    <source>
        <dbReference type="ARBA" id="ARBA00022597"/>
    </source>
</evidence>
<evidence type="ECO:0000313" key="18">
    <source>
        <dbReference type="EMBL" id="ERT08006.1"/>
    </source>
</evidence>
<dbReference type="Gene3D" id="3.10.560.10">
    <property type="entry name" value="Outer membrane lipoprotein wza domain like"/>
    <property type="match status" value="3"/>
</dbReference>
<sequence length="489" mass="53093">MTLGIANLSLYSILWVANTPDSLAQQPSVRSQPTATQSTRAENLVTSYILGPGDRLSVDIFDAPEYSVKETQVLINGTINLPVVGSIVVQGLTLEQARAEISAQYNSILKRPVVTLNLLDARPMRIEIAGEVFRPGFYSLSLYDPESRTPELQYPTIIDAIKKAGGVTIAADVRQVVLRRPQPSGSEQMINLNLWDFFENGNFSENISLRDGDTIYIPSTTDVNPAEVRQLSNTNLATELDNPVNVTIVGAVQRPGTYVLIGGSTRTELRLGGRPTVTSALGEAGGITAQANVHQVEIHRITRNNTEQIIPVNLWELLQTGDVNKDPLLQDGDTIIIPTVTAVNPGELSSLAKASFSNPSIQVTVVGEVGNQNSVALEVPIDTTLNQALLAAGGVNRRANQKFVELIRLNPDGTVSQRKIEVDYSQTLNEQTNPLLRENDIIVVQRSGVTRFSDWGLAISHPVNAIGNGLVIPTRIFLILDSLDIIDDD</sequence>
<feature type="domain" description="SLBB" evidence="17">
    <location>
        <begin position="156"/>
        <end position="217"/>
    </location>
</feature>
<keyword evidence="10" id="KW-0626">Porin</keyword>
<keyword evidence="19" id="KW-1185">Reference proteome</keyword>
<keyword evidence="14" id="KW-0449">Lipoprotein</keyword>
<evidence type="ECO:0000259" key="15">
    <source>
        <dbReference type="Pfam" id="PF02563"/>
    </source>
</evidence>
<feature type="domain" description="Soluble ligand binding" evidence="16">
    <location>
        <begin position="246"/>
        <end position="307"/>
    </location>
</feature>
<dbReference type="InterPro" id="IPR019554">
    <property type="entry name" value="Soluble_ligand-bd"/>
</dbReference>
<keyword evidence="3" id="KW-0813">Transport</keyword>
<reference evidence="18 19" key="1">
    <citation type="journal article" date="2013" name="Front. Microbiol.">
        <title>Comparative genomic analyses of the cyanobacterium, Lyngbya aestuarii BL J, a powerful hydrogen producer.</title>
        <authorList>
            <person name="Kothari A."/>
            <person name="Vaughn M."/>
            <person name="Garcia-Pichel F."/>
        </authorList>
    </citation>
    <scope>NUCLEOTIDE SEQUENCE [LARGE SCALE GENOMIC DNA]</scope>
    <source>
        <strain evidence="18 19">BL J</strain>
    </source>
</reference>
<evidence type="ECO:0000256" key="12">
    <source>
        <dbReference type="ARBA" id="ARBA00023139"/>
    </source>
</evidence>
<dbReference type="PANTHER" id="PTHR33619">
    <property type="entry name" value="POLYSACCHARIDE EXPORT PROTEIN GFCE-RELATED"/>
    <property type="match status" value="1"/>
</dbReference>
<dbReference type="GO" id="GO:0046930">
    <property type="term" value="C:pore complex"/>
    <property type="evidence" value="ECO:0007669"/>
    <property type="project" value="UniProtKB-KW"/>
</dbReference>
<evidence type="ECO:0000256" key="6">
    <source>
        <dbReference type="ARBA" id="ARBA00022692"/>
    </source>
</evidence>
<dbReference type="Pfam" id="PF22461">
    <property type="entry name" value="SLBB_2"/>
    <property type="match status" value="1"/>
</dbReference>
<comment type="subcellular location">
    <subcellularLocation>
        <location evidence="1">Cell outer membrane</location>
        <topology evidence="1">Multi-pass membrane protein</topology>
    </subcellularLocation>
</comment>
<keyword evidence="5" id="KW-0762">Sugar transport</keyword>
<organism evidence="18 19">
    <name type="scientific">Lyngbya aestuarii BL J</name>
    <dbReference type="NCBI Taxonomy" id="1348334"/>
    <lineage>
        <taxon>Bacteria</taxon>
        <taxon>Bacillati</taxon>
        <taxon>Cyanobacteriota</taxon>
        <taxon>Cyanophyceae</taxon>
        <taxon>Oscillatoriophycideae</taxon>
        <taxon>Oscillatoriales</taxon>
        <taxon>Microcoleaceae</taxon>
        <taxon>Lyngbya</taxon>
    </lineage>
</organism>
<accession>U7QNN2</accession>
<keyword evidence="12" id="KW-0564">Palmitate</keyword>
<dbReference type="InterPro" id="IPR003715">
    <property type="entry name" value="Poly_export_N"/>
</dbReference>
<dbReference type="InterPro" id="IPR054765">
    <property type="entry name" value="SLBB_dom"/>
</dbReference>
<comment type="similarity">
    <text evidence="2">Belongs to the BexD/CtrA/VexA family.</text>
</comment>
<evidence type="ECO:0000259" key="17">
    <source>
        <dbReference type="Pfam" id="PF22461"/>
    </source>
</evidence>
<dbReference type="GO" id="GO:0009279">
    <property type="term" value="C:cell outer membrane"/>
    <property type="evidence" value="ECO:0007669"/>
    <property type="project" value="UniProtKB-SubCell"/>
</dbReference>
<evidence type="ECO:0000256" key="11">
    <source>
        <dbReference type="ARBA" id="ARBA00023136"/>
    </source>
</evidence>
<evidence type="ECO:0000256" key="10">
    <source>
        <dbReference type="ARBA" id="ARBA00023114"/>
    </source>
</evidence>
<gene>
    <name evidence="18" type="ORF">M595_2020</name>
</gene>
<evidence type="ECO:0000256" key="14">
    <source>
        <dbReference type="ARBA" id="ARBA00023288"/>
    </source>
</evidence>
<evidence type="ECO:0000259" key="16">
    <source>
        <dbReference type="Pfam" id="PF10531"/>
    </source>
</evidence>
<evidence type="ECO:0000256" key="4">
    <source>
        <dbReference type="ARBA" id="ARBA00022452"/>
    </source>
</evidence>
<evidence type="ECO:0000256" key="13">
    <source>
        <dbReference type="ARBA" id="ARBA00023237"/>
    </source>
</evidence>
<dbReference type="PANTHER" id="PTHR33619:SF3">
    <property type="entry name" value="POLYSACCHARIDE EXPORT PROTEIN GFCE-RELATED"/>
    <property type="match status" value="1"/>
</dbReference>
<dbReference type="InterPro" id="IPR049712">
    <property type="entry name" value="Poly_export"/>
</dbReference>
<evidence type="ECO:0000256" key="1">
    <source>
        <dbReference type="ARBA" id="ARBA00004571"/>
    </source>
</evidence>
<keyword evidence="6" id="KW-0812">Transmembrane</keyword>
<dbReference type="GO" id="GO:0015159">
    <property type="term" value="F:polysaccharide transmembrane transporter activity"/>
    <property type="evidence" value="ECO:0007669"/>
    <property type="project" value="InterPro"/>
</dbReference>
<protein>
    <submittedName>
        <fullName evidence="18">Polysaccharide biosynthesis/export family protein</fullName>
    </submittedName>
</protein>
<keyword evidence="8" id="KW-0625">Polysaccharide transport</keyword>
<evidence type="ECO:0000256" key="3">
    <source>
        <dbReference type="ARBA" id="ARBA00022448"/>
    </source>
</evidence>
<keyword evidence="4" id="KW-1134">Transmembrane beta strand</keyword>
<keyword evidence="13" id="KW-0998">Cell outer membrane</keyword>
<evidence type="ECO:0000256" key="2">
    <source>
        <dbReference type="ARBA" id="ARBA00009450"/>
    </source>
</evidence>
<dbReference type="Pfam" id="PF10531">
    <property type="entry name" value="SLBB"/>
    <property type="match status" value="2"/>
</dbReference>
<evidence type="ECO:0000313" key="19">
    <source>
        <dbReference type="Proteomes" id="UP000017127"/>
    </source>
</evidence>
<keyword evidence="11" id="KW-0472">Membrane</keyword>
<proteinExistence type="inferred from homology"/>
<feature type="domain" description="Soluble ligand binding" evidence="16">
    <location>
        <begin position="363"/>
        <end position="416"/>
    </location>
</feature>
<dbReference type="EMBL" id="AUZM01000015">
    <property type="protein sequence ID" value="ERT08006.1"/>
    <property type="molecule type" value="Genomic_DNA"/>
</dbReference>
<evidence type="ECO:0000256" key="8">
    <source>
        <dbReference type="ARBA" id="ARBA00023047"/>
    </source>
</evidence>
<evidence type="ECO:0000256" key="7">
    <source>
        <dbReference type="ARBA" id="ARBA00022729"/>
    </source>
</evidence>
<dbReference type="AlphaFoldDB" id="U7QNN2"/>
<keyword evidence="7" id="KW-0732">Signal</keyword>
<dbReference type="Gene3D" id="3.30.1950.10">
    <property type="entry name" value="wza like domain"/>
    <property type="match status" value="1"/>
</dbReference>
<dbReference type="Proteomes" id="UP000017127">
    <property type="component" value="Unassembled WGS sequence"/>
</dbReference>
<comment type="caution">
    <text evidence="18">The sequence shown here is derived from an EMBL/GenBank/DDBJ whole genome shotgun (WGS) entry which is preliminary data.</text>
</comment>
<dbReference type="Pfam" id="PF02563">
    <property type="entry name" value="Poly_export"/>
    <property type="match status" value="1"/>
</dbReference>
<dbReference type="GO" id="GO:0006811">
    <property type="term" value="P:monoatomic ion transport"/>
    <property type="evidence" value="ECO:0007669"/>
    <property type="project" value="UniProtKB-KW"/>
</dbReference>
<name>U7QNN2_9CYAN</name>
<keyword evidence="9" id="KW-0406">Ion transport</keyword>
<dbReference type="GO" id="GO:0015288">
    <property type="term" value="F:porin activity"/>
    <property type="evidence" value="ECO:0007669"/>
    <property type="project" value="UniProtKB-KW"/>
</dbReference>
<feature type="domain" description="Polysaccharide export protein N-terminal" evidence="15">
    <location>
        <begin position="46"/>
        <end position="118"/>
    </location>
</feature>
<evidence type="ECO:0000256" key="9">
    <source>
        <dbReference type="ARBA" id="ARBA00023065"/>
    </source>
</evidence>